<dbReference type="Proteomes" id="UP000265520">
    <property type="component" value="Unassembled WGS sequence"/>
</dbReference>
<evidence type="ECO:0000313" key="1">
    <source>
        <dbReference type="EMBL" id="MCI70828.1"/>
    </source>
</evidence>
<protein>
    <submittedName>
        <fullName evidence="1">Uncharacterized protein</fullName>
    </submittedName>
</protein>
<organism evidence="1 2">
    <name type="scientific">Trifolium medium</name>
    <dbReference type="NCBI Taxonomy" id="97028"/>
    <lineage>
        <taxon>Eukaryota</taxon>
        <taxon>Viridiplantae</taxon>
        <taxon>Streptophyta</taxon>
        <taxon>Embryophyta</taxon>
        <taxon>Tracheophyta</taxon>
        <taxon>Spermatophyta</taxon>
        <taxon>Magnoliopsida</taxon>
        <taxon>eudicotyledons</taxon>
        <taxon>Gunneridae</taxon>
        <taxon>Pentapetalae</taxon>
        <taxon>rosids</taxon>
        <taxon>fabids</taxon>
        <taxon>Fabales</taxon>
        <taxon>Fabaceae</taxon>
        <taxon>Papilionoideae</taxon>
        <taxon>50 kb inversion clade</taxon>
        <taxon>NPAAA clade</taxon>
        <taxon>Hologalegina</taxon>
        <taxon>IRL clade</taxon>
        <taxon>Trifolieae</taxon>
        <taxon>Trifolium</taxon>
    </lineage>
</organism>
<name>A0A392UCQ4_9FABA</name>
<comment type="caution">
    <text evidence="1">The sequence shown here is derived from an EMBL/GenBank/DDBJ whole genome shotgun (WGS) entry which is preliminary data.</text>
</comment>
<dbReference type="EMBL" id="LXQA010783691">
    <property type="protein sequence ID" value="MCI70828.1"/>
    <property type="molecule type" value="Genomic_DNA"/>
</dbReference>
<keyword evidence="2" id="KW-1185">Reference proteome</keyword>
<sequence length="32" mass="3347">GRKAPGLGRKAQLQLSVFVLLPAQRAGISVKS</sequence>
<reference evidence="1 2" key="1">
    <citation type="journal article" date="2018" name="Front. Plant Sci.">
        <title>Red Clover (Trifolium pratense) and Zigzag Clover (T. medium) - A Picture of Genomic Similarities and Differences.</title>
        <authorList>
            <person name="Dluhosova J."/>
            <person name="Istvanek J."/>
            <person name="Nedelnik J."/>
            <person name="Repkova J."/>
        </authorList>
    </citation>
    <scope>NUCLEOTIDE SEQUENCE [LARGE SCALE GENOMIC DNA]</scope>
    <source>
        <strain evidence="2">cv. 10/8</strain>
        <tissue evidence="1">Leaf</tissue>
    </source>
</reference>
<evidence type="ECO:0000313" key="2">
    <source>
        <dbReference type="Proteomes" id="UP000265520"/>
    </source>
</evidence>
<feature type="non-terminal residue" evidence="1">
    <location>
        <position position="1"/>
    </location>
</feature>
<accession>A0A392UCQ4</accession>
<proteinExistence type="predicted"/>
<dbReference type="AlphaFoldDB" id="A0A392UCQ4"/>